<evidence type="ECO:0000313" key="2">
    <source>
        <dbReference type="Proteomes" id="UP000824890"/>
    </source>
</evidence>
<dbReference type="Proteomes" id="UP000824890">
    <property type="component" value="Unassembled WGS sequence"/>
</dbReference>
<dbReference type="EMBL" id="JAGKQM010002005">
    <property type="protein sequence ID" value="KAH0850640.1"/>
    <property type="molecule type" value="Genomic_DNA"/>
</dbReference>
<name>A0ABQ7X3X5_BRANA</name>
<gene>
    <name evidence="1" type="ORF">HID58_095367</name>
</gene>
<sequence>MVFFQIETNLRFFLIESEYESDLPRKPRPEQSKRRRVLALATLVFCWMSKNERRLLIHDWTEGVVC</sequence>
<keyword evidence="2" id="KW-1185">Reference proteome</keyword>
<evidence type="ECO:0000313" key="1">
    <source>
        <dbReference type="EMBL" id="KAH0850640.1"/>
    </source>
</evidence>
<comment type="caution">
    <text evidence="1">The sequence shown here is derived from an EMBL/GenBank/DDBJ whole genome shotgun (WGS) entry which is preliminary data.</text>
</comment>
<organism evidence="1 2">
    <name type="scientific">Brassica napus</name>
    <name type="common">Rape</name>
    <dbReference type="NCBI Taxonomy" id="3708"/>
    <lineage>
        <taxon>Eukaryota</taxon>
        <taxon>Viridiplantae</taxon>
        <taxon>Streptophyta</taxon>
        <taxon>Embryophyta</taxon>
        <taxon>Tracheophyta</taxon>
        <taxon>Spermatophyta</taxon>
        <taxon>Magnoliopsida</taxon>
        <taxon>eudicotyledons</taxon>
        <taxon>Gunneridae</taxon>
        <taxon>Pentapetalae</taxon>
        <taxon>rosids</taxon>
        <taxon>malvids</taxon>
        <taxon>Brassicales</taxon>
        <taxon>Brassicaceae</taxon>
        <taxon>Brassiceae</taxon>
        <taxon>Brassica</taxon>
    </lineage>
</organism>
<protein>
    <submittedName>
        <fullName evidence="1">Uncharacterized protein</fullName>
    </submittedName>
</protein>
<accession>A0ABQ7X3X5</accession>
<proteinExistence type="predicted"/>
<reference evidence="1 2" key="1">
    <citation type="submission" date="2021-05" db="EMBL/GenBank/DDBJ databases">
        <title>Genome Assembly of Synthetic Allotetraploid Brassica napus Reveals Homoeologous Exchanges between Subgenomes.</title>
        <authorList>
            <person name="Davis J.T."/>
        </authorList>
    </citation>
    <scope>NUCLEOTIDE SEQUENCE [LARGE SCALE GENOMIC DNA]</scope>
    <source>
        <strain evidence="2">cv. Da-Ae</strain>
        <tissue evidence="1">Seedling</tissue>
    </source>
</reference>